<sequence>MLKLMMMILFMIPLCFVSVNFWFIQLMFFIMSFIFMFIGSFNLFWMNMSYMFGSDLLSFGMILLSFWICSLMIMASESIYFSKFYSNLFLFMLLMLMLMLYCTFSSMNLFMFYLFFESSLIPTLILIMGWGYQPERLQAGIYLLFYTLFASLPMMLGIFYYYNNFMTLSFFFLNMNDLNNIYMYICMIFAFLIKMPMYMVHLWLPKAHVEAPISGSMILAGVLLKLGGYGLLRVMSMFILVGKLCSFMIISLSLLGGVLVSLICLRQTDMKLLIAYSSVSHMGMVLGGIMTLNYWGLCGAYMMMIAHGLCSSGLFCLANISYERVHSRSMFMNKGMINLMPSMTLWWFLLSSSNMAAPPSLNLFGEISLLNSLVSWSWFLMIVLMLLSFFSAVYSLYLYSYSQHGKIYSGKFSCSSGFIREYLLLMLHWLPLNLLIIKSDYFFLWI</sequence>
<keyword evidence="15 17" id="KW-0472">Membrane</keyword>
<evidence type="ECO:0000256" key="8">
    <source>
        <dbReference type="ARBA" id="ARBA00022692"/>
    </source>
</evidence>
<dbReference type="Pfam" id="PF01059">
    <property type="entry name" value="Oxidored_q5_N"/>
    <property type="match status" value="1"/>
</dbReference>
<feature type="transmembrane region" description="Helical" evidence="17">
    <location>
        <begin position="247"/>
        <end position="265"/>
    </location>
</feature>
<evidence type="ECO:0000256" key="7">
    <source>
        <dbReference type="ARBA" id="ARBA00022660"/>
    </source>
</evidence>
<evidence type="ECO:0000256" key="16">
    <source>
        <dbReference type="ARBA" id="ARBA00049551"/>
    </source>
</evidence>
<geneLocation type="mitochondrion" evidence="20"/>
<evidence type="ECO:0000256" key="10">
    <source>
        <dbReference type="ARBA" id="ARBA00022982"/>
    </source>
</evidence>
<dbReference type="GO" id="GO:0042773">
    <property type="term" value="P:ATP synthesis coupled electron transport"/>
    <property type="evidence" value="ECO:0007669"/>
    <property type="project" value="InterPro"/>
</dbReference>
<feature type="transmembrane region" description="Helical" evidence="17">
    <location>
        <begin position="343"/>
        <end position="364"/>
    </location>
</feature>
<evidence type="ECO:0000256" key="4">
    <source>
        <dbReference type="ARBA" id="ARBA00012944"/>
    </source>
</evidence>
<feature type="transmembrane region" description="Helical" evidence="17">
    <location>
        <begin position="50"/>
        <end position="73"/>
    </location>
</feature>
<reference evidence="20" key="1">
    <citation type="journal article" date="2016" name="Mol. Ecol. Resour.">
        <title>Lessons from genome skimming of arthropod-preserving ethanol.</title>
        <authorList>
            <person name="Linard B."/>
            <person name="Arribas P."/>
            <person name="Andujar C."/>
            <person name="Crampton-Platt A."/>
            <person name="Vogler A.P."/>
        </authorList>
    </citation>
    <scope>NUCLEOTIDE SEQUENCE</scope>
</reference>
<keyword evidence="12 17" id="KW-0520">NAD</keyword>
<dbReference type="GO" id="GO:0003954">
    <property type="term" value="F:NADH dehydrogenase activity"/>
    <property type="evidence" value="ECO:0007669"/>
    <property type="project" value="TreeGrafter"/>
</dbReference>
<dbReference type="InterPro" id="IPR001750">
    <property type="entry name" value="ND/Mrp_TM"/>
</dbReference>
<dbReference type="EC" id="7.1.1.2" evidence="4 17"/>
<gene>
    <name evidence="20" type="primary">nad4</name>
</gene>
<keyword evidence="8 17" id="KW-0812">Transmembrane</keyword>
<dbReference type="GO" id="GO:0048039">
    <property type="term" value="F:ubiquinone binding"/>
    <property type="evidence" value="ECO:0007669"/>
    <property type="project" value="TreeGrafter"/>
</dbReference>
<dbReference type="PANTHER" id="PTHR43507">
    <property type="entry name" value="NADH-UBIQUINONE OXIDOREDUCTASE CHAIN 4"/>
    <property type="match status" value="1"/>
</dbReference>
<dbReference type="PRINTS" id="PR01437">
    <property type="entry name" value="NUOXDRDTASE4"/>
</dbReference>
<evidence type="ECO:0000256" key="15">
    <source>
        <dbReference type="ARBA" id="ARBA00023136"/>
    </source>
</evidence>
<evidence type="ECO:0000259" key="19">
    <source>
        <dbReference type="Pfam" id="PF01059"/>
    </source>
</evidence>
<comment type="function">
    <text evidence="17">Core subunit of the mitochondrial membrane respiratory chain NADH dehydrogenase (Complex I) which catalyzes electron transfer from NADH through the respiratory chain, using ubiquinone as an electron acceptor. Essential for the catalytic activity and assembly of complex I.</text>
</comment>
<feature type="transmembrane region" description="Helical" evidence="17">
    <location>
        <begin position="139"/>
        <end position="161"/>
    </location>
</feature>
<comment type="similarity">
    <text evidence="3 17">Belongs to the complex I subunit 4 family.</text>
</comment>
<keyword evidence="14 17" id="KW-0496">Mitochondrion</keyword>
<feature type="transmembrane region" description="Helical" evidence="17">
    <location>
        <begin position="181"/>
        <end position="204"/>
    </location>
</feature>
<keyword evidence="7 17" id="KW-0679">Respiratory chain</keyword>
<keyword evidence="6 17" id="KW-0813">Transport</keyword>
<accession>A0A191ZRJ3</accession>
<feature type="transmembrane region" description="Helical" evidence="17">
    <location>
        <begin position="376"/>
        <end position="401"/>
    </location>
</feature>
<dbReference type="PANTHER" id="PTHR43507:SF20">
    <property type="entry name" value="NADH-UBIQUINONE OXIDOREDUCTASE CHAIN 4"/>
    <property type="match status" value="1"/>
</dbReference>
<keyword evidence="13 17" id="KW-0830">Ubiquinone</keyword>
<feature type="transmembrane region" description="Helical" evidence="17">
    <location>
        <begin position="85"/>
        <end position="104"/>
    </location>
</feature>
<comment type="subcellular location">
    <subcellularLocation>
        <location evidence="2 17">Mitochondrion membrane</location>
        <topology evidence="2 17">Multi-pass membrane protein</topology>
    </subcellularLocation>
</comment>
<evidence type="ECO:0000256" key="6">
    <source>
        <dbReference type="ARBA" id="ARBA00022448"/>
    </source>
</evidence>
<dbReference type="GO" id="GO:0015990">
    <property type="term" value="P:electron transport coupled proton transport"/>
    <property type="evidence" value="ECO:0007669"/>
    <property type="project" value="TreeGrafter"/>
</dbReference>
<proteinExistence type="inferred from homology"/>
<comment type="function">
    <text evidence="1">Core subunit of the mitochondrial membrane respiratory chain NADH dehydrogenase (Complex I) that is believed to belong to the minimal assembly required for catalysis. Complex I functions in the transfer of electrons from NADH to the respiratory chain. The immediate electron acceptor for the enzyme is believed to be ubiquinone.</text>
</comment>
<protein>
    <recommendedName>
        <fullName evidence="5 17">NADH-ubiquinone oxidoreductase chain 4</fullName>
        <ecNumber evidence="4 17">7.1.1.2</ecNumber>
    </recommendedName>
</protein>
<feature type="domain" description="NADH:quinone oxidoreductase/Mrp antiporter transmembrane" evidence="18">
    <location>
        <begin position="106"/>
        <end position="390"/>
    </location>
</feature>
<evidence type="ECO:0000256" key="12">
    <source>
        <dbReference type="ARBA" id="ARBA00023027"/>
    </source>
</evidence>
<evidence type="ECO:0000256" key="17">
    <source>
        <dbReference type="RuleBase" id="RU003297"/>
    </source>
</evidence>
<dbReference type="Pfam" id="PF00361">
    <property type="entry name" value="Proton_antipo_M"/>
    <property type="match status" value="1"/>
</dbReference>
<feature type="transmembrane region" description="Helical" evidence="17">
    <location>
        <begin position="216"/>
        <end position="241"/>
    </location>
</feature>
<feature type="transmembrane region" description="Helical" evidence="17">
    <location>
        <begin position="272"/>
        <end position="295"/>
    </location>
</feature>
<evidence type="ECO:0000256" key="1">
    <source>
        <dbReference type="ARBA" id="ARBA00003257"/>
    </source>
</evidence>
<evidence type="ECO:0000313" key="20">
    <source>
        <dbReference type="EMBL" id="ANJ70483.1"/>
    </source>
</evidence>
<organism evidence="20">
    <name type="scientific">Hygrobia hermanni</name>
    <dbReference type="NCBI Taxonomy" id="107881"/>
    <lineage>
        <taxon>Eukaryota</taxon>
        <taxon>Metazoa</taxon>
        <taxon>Ecdysozoa</taxon>
        <taxon>Arthropoda</taxon>
        <taxon>Hexapoda</taxon>
        <taxon>Insecta</taxon>
        <taxon>Pterygota</taxon>
        <taxon>Neoptera</taxon>
        <taxon>Endopterygota</taxon>
        <taxon>Coleoptera</taxon>
        <taxon>Adephaga</taxon>
        <taxon>Dytiscoidea</taxon>
        <taxon>Hygrobiidae</taxon>
        <taxon>Hygrobia</taxon>
    </lineage>
</organism>
<evidence type="ECO:0000256" key="13">
    <source>
        <dbReference type="ARBA" id="ARBA00023075"/>
    </source>
</evidence>
<dbReference type="AlphaFoldDB" id="A0A191ZRJ3"/>
<dbReference type="GO" id="GO:0008137">
    <property type="term" value="F:NADH dehydrogenase (ubiquinone) activity"/>
    <property type="evidence" value="ECO:0007669"/>
    <property type="project" value="UniProtKB-UniRule"/>
</dbReference>
<dbReference type="InterPro" id="IPR000260">
    <property type="entry name" value="NADH4_N"/>
</dbReference>
<evidence type="ECO:0000256" key="11">
    <source>
        <dbReference type="ARBA" id="ARBA00022989"/>
    </source>
</evidence>
<dbReference type="EMBL" id="KT876898">
    <property type="protein sequence ID" value="ANJ70483.1"/>
    <property type="molecule type" value="Genomic_DNA"/>
</dbReference>
<evidence type="ECO:0000256" key="9">
    <source>
        <dbReference type="ARBA" id="ARBA00022967"/>
    </source>
</evidence>
<dbReference type="InterPro" id="IPR003918">
    <property type="entry name" value="NADH_UbQ_OxRdtase"/>
</dbReference>
<keyword evidence="10 17" id="KW-0249">Electron transport</keyword>
<name>A0A191ZRJ3_9COLE</name>
<dbReference type="GO" id="GO:0031966">
    <property type="term" value="C:mitochondrial membrane"/>
    <property type="evidence" value="ECO:0007669"/>
    <property type="project" value="UniProtKB-SubCell"/>
</dbReference>
<feature type="transmembrane region" description="Helical" evidence="17">
    <location>
        <begin position="301"/>
        <end position="322"/>
    </location>
</feature>
<evidence type="ECO:0000259" key="18">
    <source>
        <dbReference type="Pfam" id="PF00361"/>
    </source>
</evidence>
<evidence type="ECO:0000256" key="2">
    <source>
        <dbReference type="ARBA" id="ARBA00004225"/>
    </source>
</evidence>
<feature type="transmembrane region" description="Helical" evidence="17">
    <location>
        <begin position="7"/>
        <end position="38"/>
    </location>
</feature>
<evidence type="ECO:0000256" key="5">
    <source>
        <dbReference type="ARBA" id="ARBA00021006"/>
    </source>
</evidence>
<keyword evidence="9" id="KW-1278">Translocase</keyword>
<feature type="transmembrane region" description="Helical" evidence="17">
    <location>
        <begin position="110"/>
        <end position="132"/>
    </location>
</feature>
<evidence type="ECO:0000256" key="3">
    <source>
        <dbReference type="ARBA" id="ARBA00009025"/>
    </source>
</evidence>
<evidence type="ECO:0000256" key="14">
    <source>
        <dbReference type="ARBA" id="ARBA00023128"/>
    </source>
</evidence>
<keyword evidence="11 17" id="KW-1133">Transmembrane helix</keyword>
<feature type="domain" description="NADH:ubiquinone oxidoreductase chain 4 N-terminal" evidence="19">
    <location>
        <begin position="1"/>
        <end position="103"/>
    </location>
</feature>
<comment type="catalytic activity">
    <reaction evidence="16 17">
        <text>a ubiquinone + NADH + 5 H(+)(in) = a ubiquinol + NAD(+) + 4 H(+)(out)</text>
        <dbReference type="Rhea" id="RHEA:29091"/>
        <dbReference type="Rhea" id="RHEA-COMP:9565"/>
        <dbReference type="Rhea" id="RHEA-COMP:9566"/>
        <dbReference type="ChEBI" id="CHEBI:15378"/>
        <dbReference type="ChEBI" id="CHEBI:16389"/>
        <dbReference type="ChEBI" id="CHEBI:17976"/>
        <dbReference type="ChEBI" id="CHEBI:57540"/>
        <dbReference type="ChEBI" id="CHEBI:57945"/>
        <dbReference type="EC" id="7.1.1.2"/>
    </reaction>
</comment>